<sequence length="136" mass="15003">MALTLEDQSEIFRVLSLYGHLIDERELDRLGEVYIEGGEYDASSYGLISVPEGLARMVLQLGDNQPIAHLMGIAPVIVESGTDTALVHSKGLGLRADGTVTALTFHDRFDRTALGWRIRHRAAYPRKVAITPSQDQ</sequence>
<feature type="domain" description="SnoaL-like" evidence="1">
    <location>
        <begin position="4"/>
        <end position="121"/>
    </location>
</feature>
<dbReference type="KEGG" id="nyu:D7D52_33630"/>
<dbReference type="Gene3D" id="3.10.450.50">
    <property type="match status" value="1"/>
</dbReference>
<dbReference type="InterPro" id="IPR037401">
    <property type="entry name" value="SnoaL-like"/>
</dbReference>
<dbReference type="Pfam" id="PF13577">
    <property type="entry name" value="SnoaL_4"/>
    <property type="match status" value="1"/>
</dbReference>
<accession>A0A386ZJA3</accession>
<proteinExistence type="predicted"/>
<reference evidence="2 3" key="1">
    <citation type="submission" date="2018-09" db="EMBL/GenBank/DDBJ databases">
        <title>Nocardia yunnanensis sp. nov., an actinomycete isolated from a soil sample.</title>
        <authorList>
            <person name="Zhang J."/>
        </authorList>
    </citation>
    <scope>NUCLEOTIDE SEQUENCE [LARGE SCALE GENOMIC DNA]</scope>
    <source>
        <strain evidence="2 3">CFHS0054</strain>
    </source>
</reference>
<organism evidence="2 3">
    <name type="scientific">Nocardia yunnanensis</name>
    <dbReference type="NCBI Taxonomy" id="2382165"/>
    <lineage>
        <taxon>Bacteria</taxon>
        <taxon>Bacillati</taxon>
        <taxon>Actinomycetota</taxon>
        <taxon>Actinomycetes</taxon>
        <taxon>Mycobacteriales</taxon>
        <taxon>Nocardiaceae</taxon>
        <taxon>Nocardia</taxon>
    </lineage>
</organism>
<dbReference type="OrthoDB" id="9180262at2"/>
<dbReference type="InterPro" id="IPR032710">
    <property type="entry name" value="NTF2-like_dom_sf"/>
</dbReference>
<protein>
    <submittedName>
        <fullName evidence="2">Nuclear transport factor 2 family protein</fullName>
    </submittedName>
</protein>
<evidence type="ECO:0000259" key="1">
    <source>
        <dbReference type="Pfam" id="PF13577"/>
    </source>
</evidence>
<gene>
    <name evidence="2" type="ORF">D7D52_33630</name>
</gene>
<dbReference type="EMBL" id="CP032568">
    <property type="protein sequence ID" value="AYF77942.1"/>
    <property type="molecule type" value="Genomic_DNA"/>
</dbReference>
<dbReference type="AlphaFoldDB" id="A0A386ZJA3"/>
<evidence type="ECO:0000313" key="3">
    <source>
        <dbReference type="Proteomes" id="UP000267164"/>
    </source>
</evidence>
<keyword evidence="3" id="KW-1185">Reference proteome</keyword>
<name>A0A386ZJA3_9NOCA</name>
<dbReference type="Proteomes" id="UP000267164">
    <property type="component" value="Chromosome"/>
</dbReference>
<dbReference type="RefSeq" id="WP_120742910.1">
    <property type="nucleotide sequence ID" value="NZ_CP032568.1"/>
</dbReference>
<dbReference type="SUPFAM" id="SSF54427">
    <property type="entry name" value="NTF2-like"/>
    <property type="match status" value="1"/>
</dbReference>
<evidence type="ECO:0000313" key="2">
    <source>
        <dbReference type="EMBL" id="AYF77942.1"/>
    </source>
</evidence>